<organism evidence="1 2">
    <name type="scientific">Fusobacterium varium ATCC 27725</name>
    <dbReference type="NCBI Taxonomy" id="469618"/>
    <lineage>
        <taxon>Bacteria</taxon>
        <taxon>Fusobacteriati</taxon>
        <taxon>Fusobacteriota</taxon>
        <taxon>Fusobacteriia</taxon>
        <taxon>Fusobacteriales</taxon>
        <taxon>Fusobacteriaceae</taxon>
        <taxon>Fusobacterium</taxon>
    </lineage>
</organism>
<protein>
    <submittedName>
        <fullName evidence="1">Uncharacterized protein</fullName>
    </submittedName>
</protein>
<gene>
    <name evidence="1" type="ORF">C4N18_06115</name>
</gene>
<accession>A0ABM6U3C0</accession>
<sequence>MTEKRKRGRPLGSGVKNYCTLGCRFTEKEYLLIQESLKDLKEEYGSNGKIILNLFKKYGNNIEKKGKNTILEEKNDKINKKGIRNFRGK</sequence>
<proteinExistence type="predicted"/>
<dbReference type="GeneID" id="77467562"/>
<name>A0ABM6U3C0_FUSVA</name>
<dbReference type="Proteomes" id="UP000241238">
    <property type="component" value="Chromosome"/>
</dbReference>
<keyword evidence="2" id="KW-1185">Reference proteome</keyword>
<dbReference type="EMBL" id="CP028103">
    <property type="protein sequence ID" value="AVQ30806.1"/>
    <property type="molecule type" value="Genomic_DNA"/>
</dbReference>
<evidence type="ECO:0000313" key="2">
    <source>
        <dbReference type="Proteomes" id="UP000241238"/>
    </source>
</evidence>
<evidence type="ECO:0000313" key="1">
    <source>
        <dbReference type="EMBL" id="AVQ30806.1"/>
    </source>
</evidence>
<reference evidence="2" key="1">
    <citation type="journal article" date="2018" name="MSphere">
        <title>Fusobacterium Genomics Using MinION and Illumina Sequencing Enables Genome Completion and Correction.</title>
        <authorList>
            <person name="Todd S.M."/>
            <person name="Settlage R.E."/>
            <person name="Lahmers K.K."/>
            <person name="Slade D.J."/>
        </authorList>
    </citation>
    <scope>NUCLEOTIDE SEQUENCE [LARGE SCALE GENOMIC DNA]</scope>
    <source>
        <strain evidence="2">ATCC 27725</strain>
    </source>
</reference>
<dbReference type="RefSeq" id="WP_005949679.1">
    <property type="nucleotide sequence ID" value="NZ_CP028103.1"/>
</dbReference>